<evidence type="ECO:0000256" key="7">
    <source>
        <dbReference type="ARBA" id="ARBA00022695"/>
    </source>
</evidence>
<dbReference type="CDD" id="cd02538">
    <property type="entry name" value="G1P_TT_short"/>
    <property type="match status" value="1"/>
</dbReference>
<comment type="caution">
    <text evidence="13">The sequence shown here is derived from an EMBL/GenBank/DDBJ whole genome shotgun (WGS) entry which is preliminary data.</text>
</comment>
<name>A0ABS5V685_9GAMM</name>
<gene>
    <name evidence="13" type="primary">rfbA</name>
    <name evidence="13" type="ORF">KJI95_12520</name>
</gene>
<keyword evidence="7 11" id="KW-0548">Nucleotidyltransferase</keyword>
<keyword evidence="9 11" id="KW-0460">Magnesium</keyword>
<evidence type="ECO:0000256" key="3">
    <source>
        <dbReference type="ARBA" id="ARBA00005125"/>
    </source>
</evidence>
<evidence type="ECO:0000256" key="4">
    <source>
        <dbReference type="ARBA" id="ARBA00010480"/>
    </source>
</evidence>
<evidence type="ECO:0000256" key="2">
    <source>
        <dbReference type="ARBA" id="ARBA00004781"/>
    </source>
</evidence>
<dbReference type="InterPro" id="IPR005907">
    <property type="entry name" value="G1P_thy_trans_s"/>
</dbReference>
<feature type="domain" description="Nucleotidyl transferase" evidence="12">
    <location>
        <begin position="14"/>
        <end position="251"/>
    </location>
</feature>
<dbReference type="GO" id="GO:0008879">
    <property type="term" value="F:glucose-1-phosphate thymidylyltransferase activity"/>
    <property type="evidence" value="ECO:0007669"/>
    <property type="project" value="UniProtKB-EC"/>
</dbReference>
<evidence type="ECO:0000256" key="8">
    <source>
        <dbReference type="ARBA" id="ARBA00022723"/>
    </source>
</evidence>
<dbReference type="PANTHER" id="PTHR43532:SF1">
    <property type="entry name" value="GLUCOSE-1-PHOSPHATE THYMIDYLYLTRANSFERASE 1"/>
    <property type="match status" value="1"/>
</dbReference>
<proteinExistence type="inferred from homology"/>
<reference evidence="13 14" key="1">
    <citation type="submission" date="2021-05" db="EMBL/GenBank/DDBJ databases">
        <title>Shewanella sp. JM162201.</title>
        <authorList>
            <person name="Xu S."/>
            <person name="Li A."/>
        </authorList>
    </citation>
    <scope>NUCLEOTIDE SEQUENCE [LARGE SCALE GENOMIC DNA]</scope>
    <source>
        <strain evidence="13 14">JM162201</strain>
    </source>
</reference>
<comment type="similarity">
    <text evidence="4 11">Belongs to the glucose-1-phosphate thymidylyltransferase family.</text>
</comment>
<evidence type="ECO:0000256" key="10">
    <source>
        <dbReference type="ARBA" id="ARBA00049336"/>
    </source>
</evidence>
<dbReference type="PANTHER" id="PTHR43532">
    <property type="entry name" value="GLUCOSE-1-PHOSPHATE THYMIDYLYLTRANSFERASE"/>
    <property type="match status" value="1"/>
</dbReference>
<dbReference type="EC" id="2.7.7.24" evidence="5 11"/>
<evidence type="ECO:0000256" key="9">
    <source>
        <dbReference type="ARBA" id="ARBA00022842"/>
    </source>
</evidence>
<organism evidence="13 14">
    <name type="scientific">Shewanella jiangmenensis</name>
    <dbReference type="NCBI Taxonomy" id="2837387"/>
    <lineage>
        <taxon>Bacteria</taxon>
        <taxon>Pseudomonadati</taxon>
        <taxon>Pseudomonadota</taxon>
        <taxon>Gammaproteobacteria</taxon>
        <taxon>Alteromonadales</taxon>
        <taxon>Shewanellaceae</taxon>
        <taxon>Shewanella</taxon>
    </lineage>
</organism>
<protein>
    <recommendedName>
        <fullName evidence="5 11">Glucose-1-phosphate thymidylyltransferase</fullName>
        <ecNumber evidence="5 11">2.7.7.24</ecNumber>
    </recommendedName>
</protein>
<dbReference type="InterPro" id="IPR005835">
    <property type="entry name" value="NTP_transferase_dom"/>
</dbReference>
<dbReference type="Gene3D" id="3.90.550.10">
    <property type="entry name" value="Spore Coat Polysaccharide Biosynthesis Protein SpsA, Chain A"/>
    <property type="match status" value="1"/>
</dbReference>
<dbReference type="RefSeq" id="WP_214507539.1">
    <property type="nucleotide sequence ID" value="NZ_JAHEPS010000004.1"/>
</dbReference>
<keyword evidence="6 11" id="KW-0808">Transferase</keyword>
<comment type="pathway">
    <text evidence="3">Bacterial outer membrane biogenesis; LPS O-antigen biosynthesis.</text>
</comment>
<comment type="cofactor">
    <cofactor evidence="1">
        <name>Mg(2+)</name>
        <dbReference type="ChEBI" id="CHEBI:18420"/>
    </cofactor>
</comment>
<dbReference type="NCBIfam" id="TIGR01207">
    <property type="entry name" value="rmlA"/>
    <property type="match status" value="1"/>
</dbReference>
<comment type="pathway">
    <text evidence="2">Carbohydrate biosynthesis; dTDP-L-rhamnose biosynthesis.</text>
</comment>
<evidence type="ECO:0000256" key="6">
    <source>
        <dbReference type="ARBA" id="ARBA00022679"/>
    </source>
</evidence>
<dbReference type="Proteomes" id="UP001195903">
    <property type="component" value="Unassembled WGS sequence"/>
</dbReference>
<keyword evidence="14" id="KW-1185">Reference proteome</keyword>
<evidence type="ECO:0000313" key="13">
    <source>
        <dbReference type="EMBL" id="MBT1445346.1"/>
    </source>
</evidence>
<keyword evidence="8 11" id="KW-0479">Metal-binding</keyword>
<evidence type="ECO:0000256" key="11">
    <source>
        <dbReference type="RuleBase" id="RU003706"/>
    </source>
</evidence>
<dbReference type="EMBL" id="JAHEPS010000004">
    <property type="protein sequence ID" value="MBT1445346.1"/>
    <property type="molecule type" value="Genomic_DNA"/>
</dbReference>
<evidence type="ECO:0000256" key="5">
    <source>
        <dbReference type="ARBA" id="ARBA00012461"/>
    </source>
</evidence>
<dbReference type="InterPro" id="IPR029044">
    <property type="entry name" value="Nucleotide-diphossugar_trans"/>
</dbReference>
<evidence type="ECO:0000256" key="1">
    <source>
        <dbReference type="ARBA" id="ARBA00001946"/>
    </source>
</evidence>
<dbReference type="Pfam" id="PF00483">
    <property type="entry name" value="NTP_transferase"/>
    <property type="match status" value="1"/>
</dbReference>
<evidence type="ECO:0000259" key="12">
    <source>
        <dbReference type="Pfam" id="PF00483"/>
    </source>
</evidence>
<comment type="function">
    <text evidence="11">Catalyzes the formation of dTDP-glucose, from dTTP and glucose 1-phosphate, as well as its pyrophosphorolysis.</text>
</comment>
<dbReference type="SUPFAM" id="SSF53448">
    <property type="entry name" value="Nucleotide-diphospho-sugar transferases"/>
    <property type="match status" value="1"/>
</dbReference>
<comment type="catalytic activity">
    <reaction evidence="10 11">
        <text>dTTP + alpha-D-glucose 1-phosphate + H(+) = dTDP-alpha-D-glucose + diphosphate</text>
        <dbReference type="Rhea" id="RHEA:15225"/>
        <dbReference type="ChEBI" id="CHEBI:15378"/>
        <dbReference type="ChEBI" id="CHEBI:33019"/>
        <dbReference type="ChEBI" id="CHEBI:37568"/>
        <dbReference type="ChEBI" id="CHEBI:57477"/>
        <dbReference type="ChEBI" id="CHEBI:58601"/>
        <dbReference type="EC" id="2.7.7.24"/>
    </reaction>
</comment>
<sequence>MIEIAKSETPVRRKGIILAGGSGTRLYPLTQSVSKQLMTVYDKPMIYYPLSTLMLAGIREILIITTPDQQEAFKKLLGDGSQWGISLEYAVQPKPDGLAQAFIIGEAFIGDAPVCLILGDNLFFGHNMSREMLEAVSCDQQGALVFGCHVNNPKDYGVVEFDSEGNVLSLEEKPENPKSDYAVPGLYFYDNQVVEIAKSIKPSPRGELEITDVNKVYLERNELRVQLLSRGTAWFDTGTHDSLLDASMFIQTINKRQGLKICCPEEIAFRLGLISAQQLREQAIKYQKSSYGQYLLSVLQLASQPSPNKNPVRSHQLNKPVLLCV</sequence>
<evidence type="ECO:0000313" key="14">
    <source>
        <dbReference type="Proteomes" id="UP001195903"/>
    </source>
</evidence>
<accession>A0ABS5V685</accession>